<keyword evidence="12 15" id="KW-0472">Membrane</keyword>
<comment type="similarity">
    <text evidence="13">Belongs to the RING-type zinc finger family. ATL subfamily.</text>
</comment>
<keyword evidence="16" id="KW-0732">Signal</keyword>
<dbReference type="PANTHER" id="PTHR14155:SF611">
    <property type="entry name" value="ZINC FINGER, C3HC4 TYPE (RING FINGER) PROTEIN"/>
    <property type="match status" value="1"/>
</dbReference>
<comment type="pathway">
    <text evidence="3">Protein modification; protein ubiquitination.</text>
</comment>
<evidence type="ECO:0000313" key="19">
    <source>
        <dbReference type="Proteomes" id="UP001157006"/>
    </source>
</evidence>
<evidence type="ECO:0000256" key="10">
    <source>
        <dbReference type="ARBA" id="ARBA00022833"/>
    </source>
</evidence>
<dbReference type="Pfam" id="PF13639">
    <property type="entry name" value="zf-RING_2"/>
    <property type="match status" value="1"/>
</dbReference>
<dbReference type="GO" id="GO:0061630">
    <property type="term" value="F:ubiquitin protein ligase activity"/>
    <property type="evidence" value="ECO:0007669"/>
    <property type="project" value="UniProtKB-EC"/>
</dbReference>
<reference evidence="18 19" key="1">
    <citation type="submission" date="2023-01" db="EMBL/GenBank/DDBJ databases">
        <authorList>
            <person name="Kreplak J."/>
        </authorList>
    </citation>
    <scope>NUCLEOTIDE SEQUENCE [LARGE SCALE GENOMIC DNA]</scope>
</reference>
<dbReference type="SMART" id="SM00184">
    <property type="entry name" value="RING"/>
    <property type="match status" value="1"/>
</dbReference>
<name>A0AAV1A3E2_VICFA</name>
<evidence type="ECO:0000256" key="11">
    <source>
        <dbReference type="ARBA" id="ARBA00022989"/>
    </source>
</evidence>
<feature type="chain" id="PRO_5043707124" description="RING-type E3 ubiquitin transferase" evidence="16">
    <location>
        <begin position="31"/>
        <end position="176"/>
    </location>
</feature>
<dbReference type="InterPro" id="IPR013083">
    <property type="entry name" value="Znf_RING/FYVE/PHD"/>
</dbReference>
<dbReference type="PROSITE" id="PS50089">
    <property type="entry name" value="ZF_RING_2"/>
    <property type="match status" value="1"/>
</dbReference>
<dbReference type="CDD" id="cd16461">
    <property type="entry name" value="RING-H2_EL5-like"/>
    <property type="match status" value="1"/>
</dbReference>
<dbReference type="SUPFAM" id="SSF57850">
    <property type="entry name" value="RING/U-box"/>
    <property type="match status" value="1"/>
</dbReference>
<dbReference type="PANTHER" id="PTHR14155">
    <property type="entry name" value="RING FINGER DOMAIN-CONTAINING"/>
    <property type="match status" value="1"/>
</dbReference>
<feature type="domain" description="RING-type" evidence="17">
    <location>
        <begin position="122"/>
        <end position="164"/>
    </location>
</feature>
<evidence type="ECO:0000256" key="3">
    <source>
        <dbReference type="ARBA" id="ARBA00004906"/>
    </source>
</evidence>
<keyword evidence="9" id="KW-0833">Ubl conjugation pathway</keyword>
<evidence type="ECO:0000313" key="18">
    <source>
        <dbReference type="EMBL" id="CAI8604507.1"/>
    </source>
</evidence>
<comment type="catalytic activity">
    <reaction evidence="1">
        <text>S-ubiquitinyl-[E2 ubiquitin-conjugating enzyme]-L-cysteine + [acceptor protein]-L-lysine = [E2 ubiquitin-conjugating enzyme]-L-cysteine + N(6)-ubiquitinyl-[acceptor protein]-L-lysine.</text>
        <dbReference type="EC" id="2.3.2.27"/>
    </reaction>
</comment>
<dbReference type="InterPro" id="IPR001841">
    <property type="entry name" value="Znf_RING"/>
</dbReference>
<evidence type="ECO:0000256" key="15">
    <source>
        <dbReference type="SAM" id="Phobius"/>
    </source>
</evidence>
<dbReference type="EC" id="2.3.2.27" evidence="4"/>
<proteinExistence type="inferred from homology"/>
<dbReference type="GO" id="GO:0008270">
    <property type="term" value="F:zinc ion binding"/>
    <property type="evidence" value="ECO:0007669"/>
    <property type="project" value="UniProtKB-KW"/>
</dbReference>
<keyword evidence="11 15" id="KW-1133">Transmembrane helix</keyword>
<evidence type="ECO:0000256" key="6">
    <source>
        <dbReference type="ARBA" id="ARBA00022692"/>
    </source>
</evidence>
<evidence type="ECO:0000256" key="13">
    <source>
        <dbReference type="ARBA" id="ARBA00024209"/>
    </source>
</evidence>
<accession>A0AAV1A3E2</accession>
<keyword evidence="10" id="KW-0862">Zinc</keyword>
<organism evidence="18 19">
    <name type="scientific">Vicia faba</name>
    <name type="common">Broad bean</name>
    <name type="synonym">Faba vulgaris</name>
    <dbReference type="NCBI Taxonomy" id="3906"/>
    <lineage>
        <taxon>Eukaryota</taxon>
        <taxon>Viridiplantae</taxon>
        <taxon>Streptophyta</taxon>
        <taxon>Embryophyta</taxon>
        <taxon>Tracheophyta</taxon>
        <taxon>Spermatophyta</taxon>
        <taxon>Magnoliopsida</taxon>
        <taxon>eudicotyledons</taxon>
        <taxon>Gunneridae</taxon>
        <taxon>Pentapetalae</taxon>
        <taxon>rosids</taxon>
        <taxon>fabids</taxon>
        <taxon>Fabales</taxon>
        <taxon>Fabaceae</taxon>
        <taxon>Papilionoideae</taxon>
        <taxon>50 kb inversion clade</taxon>
        <taxon>NPAAA clade</taxon>
        <taxon>Hologalegina</taxon>
        <taxon>IRL clade</taxon>
        <taxon>Fabeae</taxon>
        <taxon>Vicia</taxon>
    </lineage>
</organism>
<evidence type="ECO:0000256" key="7">
    <source>
        <dbReference type="ARBA" id="ARBA00022723"/>
    </source>
</evidence>
<sequence length="176" mass="19520">MLDSMTHSNLSPIFIFLLLLVSYHHHYVTAEVQPAKQPPCPYGSPTALWDVPPFGVIVGAAIATLLLIFIFFLFLGRYILLESSKYGVGIGINPQLLKTFPIVLYSSITKHVKEGDEGPLPCTVCLTDFDHNDTIRVLPQCNHFFHPPCIDAWLSTHATCPVCRTNLNGDRGIESV</sequence>
<evidence type="ECO:0000256" key="14">
    <source>
        <dbReference type="PROSITE-ProRule" id="PRU00175"/>
    </source>
</evidence>
<evidence type="ECO:0000256" key="1">
    <source>
        <dbReference type="ARBA" id="ARBA00000900"/>
    </source>
</evidence>
<dbReference type="InterPro" id="IPR053238">
    <property type="entry name" value="RING-H2_zinc_finger"/>
</dbReference>
<evidence type="ECO:0000256" key="9">
    <source>
        <dbReference type="ARBA" id="ARBA00022786"/>
    </source>
</evidence>
<keyword evidence="7" id="KW-0479">Metal-binding</keyword>
<evidence type="ECO:0000256" key="12">
    <source>
        <dbReference type="ARBA" id="ARBA00023136"/>
    </source>
</evidence>
<evidence type="ECO:0000259" key="17">
    <source>
        <dbReference type="PROSITE" id="PS50089"/>
    </source>
</evidence>
<evidence type="ECO:0000256" key="8">
    <source>
        <dbReference type="ARBA" id="ARBA00022771"/>
    </source>
</evidence>
<keyword evidence="8 14" id="KW-0863">Zinc-finger</keyword>
<comment type="subcellular location">
    <subcellularLocation>
        <location evidence="2">Membrane</location>
        <topology evidence="2">Single-pass membrane protein</topology>
    </subcellularLocation>
</comment>
<keyword evidence="19" id="KW-1185">Reference proteome</keyword>
<gene>
    <name evidence="18" type="ORF">VFH_III136320</name>
</gene>
<dbReference type="FunFam" id="3.30.40.10:FF:000187">
    <property type="entry name" value="E3 ubiquitin-protein ligase ATL6"/>
    <property type="match status" value="1"/>
</dbReference>
<evidence type="ECO:0000256" key="2">
    <source>
        <dbReference type="ARBA" id="ARBA00004167"/>
    </source>
</evidence>
<dbReference type="EMBL" id="OX451738">
    <property type="protein sequence ID" value="CAI8604507.1"/>
    <property type="molecule type" value="Genomic_DNA"/>
</dbReference>
<evidence type="ECO:0000256" key="4">
    <source>
        <dbReference type="ARBA" id="ARBA00012483"/>
    </source>
</evidence>
<evidence type="ECO:0000256" key="16">
    <source>
        <dbReference type="SAM" id="SignalP"/>
    </source>
</evidence>
<dbReference type="Gene3D" id="3.30.40.10">
    <property type="entry name" value="Zinc/RING finger domain, C3HC4 (zinc finger)"/>
    <property type="match status" value="1"/>
</dbReference>
<keyword evidence="6 15" id="KW-0812">Transmembrane</keyword>
<protein>
    <recommendedName>
        <fullName evidence="4">RING-type E3 ubiquitin transferase</fullName>
        <ecNumber evidence="4">2.3.2.27</ecNumber>
    </recommendedName>
</protein>
<keyword evidence="5" id="KW-0808">Transferase</keyword>
<dbReference type="AlphaFoldDB" id="A0AAV1A3E2"/>
<dbReference type="Proteomes" id="UP001157006">
    <property type="component" value="Chromosome 3"/>
</dbReference>
<dbReference type="GO" id="GO:0016020">
    <property type="term" value="C:membrane"/>
    <property type="evidence" value="ECO:0007669"/>
    <property type="project" value="UniProtKB-SubCell"/>
</dbReference>
<feature type="signal peptide" evidence="16">
    <location>
        <begin position="1"/>
        <end position="30"/>
    </location>
</feature>
<evidence type="ECO:0000256" key="5">
    <source>
        <dbReference type="ARBA" id="ARBA00022679"/>
    </source>
</evidence>
<feature type="transmembrane region" description="Helical" evidence="15">
    <location>
        <begin position="54"/>
        <end position="75"/>
    </location>
</feature>